<evidence type="ECO:0008006" key="5">
    <source>
        <dbReference type="Google" id="ProtNLM"/>
    </source>
</evidence>
<accession>A0ABP5KSF8</accession>
<gene>
    <name evidence="3" type="ORF">GCM10009843_40830</name>
</gene>
<proteinExistence type="predicted"/>
<name>A0ABP5KSF8_9ACTN</name>
<evidence type="ECO:0000313" key="4">
    <source>
        <dbReference type="Proteomes" id="UP001500575"/>
    </source>
</evidence>
<dbReference type="RefSeq" id="WP_344305712.1">
    <property type="nucleotide sequence ID" value="NZ_BAAAQQ010000014.1"/>
</dbReference>
<protein>
    <recommendedName>
        <fullName evidence="5">WD40 repeat domain-containing protein</fullName>
    </recommendedName>
</protein>
<dbReference type="EMBL" id="BAAAQQ010000014">
    <property type="protein sequence ID" value="GAA2134392.1"/>
    <property type="molecule type" value="Genomic_DNA"/>
</dbReference>
<feature type="region of interest" description="Disordered" evidence="1">
    <location>
        <begin position="62"/>
        <end position="83"/>
    </location>
</feature>
<reference evidence="4" key="1">
    <citation type="journal article" date="2019" name="Int. J. Syst. Evol. Microbiol.">
        <title>The Global Catalogue of Microorganisms (GCM) 10K type strain sequencing project: providing services to taxonomists for standard genome sequencing and annotation.</title>
        <authorList>
            <consortium name="The Broad Institute Genomics Platform"/>
            <consortium name="The Broad Institute Genome Sequencing Center for Infectious Disease"/>
            <person name="Wu L."/>
            <person name="Ma J."/>
        </authorList>
    </citation>
    <scope>NUCLEOTIDE SEQUENCE [LARGE SCALE GENOMIC DNA]</scope>
    <source>
        <strain evidence="4">JCM 16021</strain>
    </source>
</reference>
<dbReference type="Proteomes" id="UP001500575">
    <property type="component" value="Unassembled WGS sequence"/>
</dbReference>
<feature type="transmembrane region" description="Helical" evidence="2">
    <location>
        <begin position="39"/>
        <end position="59"/>
    </location>
</feature>
<sequence>MNETGLSELLHDATEDLPARDLVASAWAQGRVVRRRRRAGVVAGVVALVATAVAVPMVVAGGGSSGRPEPAPPAATSPSTEDEVGVATLPVWDPFTLADAPRGESVLPEVVAPPERLPPDVLDNPLPAAVLAWPEEGRDLMLLGTDGEWRCVPGTADAVTGTLDDVLRPSLSSDGHRVAMATNDGVLVVDVTEGTQQLLPWPDEIAAPSDTIPDVAWMPGEQTVLVHHWKGGWLLGLDGSAAPAPYDAAYPPPFVDPDGPVRQHLFDDRLLVEWDGDRRVDEVPTDWWGERYATRFGLVGFTGAVGGRRAGPVVVSADDARVVAYAPTRDRASVYSDNGYLSVIGFLDPSTALIKVAPMSFRTMDLGEETWHLVAWDFESGEFSTLTQGATGMRRISVAVDAVR</sequence>
<keyword evidence="2" id="KW-0812">Transmembrane</keyword>
<keyword evidence="2" id="KW-1133">Transmembrane helix</keyword>
<evidence type="ECO:0000256" key="1">
    <source>
        <dbReference type="SAM" id="MobiDB-lite"/>
    </source>
</evidence>
<organism evidence="3 4">
    <name type="scientific">Nocardioides bigeumensis</name>
    <dbReference type="NCBI Taxonomy" id="433657"/>
    <lineage>
        <taxon>Bacteria</taxon>
        <taxon>Bacillati</taxon>
        <taxon>Actinomycetota</taxon>
        <taxon>Actinomycetes</taxon>
        <taxon>Propionibacteriales</taxon>
        <taxon>Nocardioidaceae</taxon>
        <taxon>Nocardioides</taxon>
    </lineage>
</organism>
<keyword evidence="2" id="KW-0472">Membrane</keyword>
<comment type="caution">
    <text evidence="3">The sequence shown here is derived from an EMBL/GenBank/DDBJ whole genome shotgun (WGS) entry which is preliminary data.</text>
</comment>
<evidence type="ECO:0000256" key="2">
    <source>
        <dbReference type="SAM" id="Phobius"/>
    </source>
</evidence>
<keyword evidence="4" id="KW-1185">Reference proteome</keyword>
<dbReference type="SUPFAM" id="SSF69304">
    <property type="entry name" value="Tricorn protease N-terminal domain"/>
    <property type="match status" value="1"/>
</dbReference>
<evidence type="ECO:0000313" key="3">
    <source>
        <dbReference type="EMBL" id="GAA2134392.1"/>
    </source>
</evidence>